<evidence type="ECO:0000256" key="1">
    <source>
        <dbReference type="SAM" id="Phobius"/>
    </source>
</evidence>
<name>A0ABD3EIT9_9LAMI</name>
<keyword evidence="1" id="KW-0472">Membrane</keyword>
<keyword evidence="1" id="KW-0812">Transmembrane</keyword>
<evidence type="ECO:0000313" key="2">
    <source>
        <dbReference type="EMBL" id="KAL3654317.1"/>
    </source>
</evidence>
<comment type="caution">
    <text evidence="2">The sequence shown here is derived from an EMBL/GenBank/DDBJ whole genome shotgun (WGS) entry which is preliminary data.</text>
</comment>
<keyword evidence="3" id="KW-1185">Reference proteome</keyword>
<proteinExistence type="predicted"/>
<keyword evidence="1" id="KW-1133">Transmembrane helix</keyword>
<gene>
    <name evidence="2" type="ORF">CASFOL_003998</name>
</gene>
<dbReference type="AlphaFoldDB" id="A0ABD3EIT9"/>
<dbReference type="EMBL" id="JAVIJP010000005">
    <property type="protein sequence ID" value="KAL3654317.1"/>
    <property type="molecule type" value="Genomic_DNA"/>
</dbReference>
<dbReference type="Proteomes" id="UP001632038">
    <property type="component" value="Unassembled WGS sequence"/>
</dbReference>
<organism evidence="2 3">
    <name type="scientific">Castilleja foliolosa</name>
    <dbReference type="NCBI Taxonomy" id="1961234"/>
    <lineage>
        <taxon>Eukaryota</taxon>
        <taxon>Viridiplantae</taxon>
        <taxon>Streptophyta</taxon>
        <taxon>Embryophyta</taxon>
        <taxon>Tracheophyta</taxon>
        <taxon>Spermatophyta</taxon>
        <taxon>Magnoliopsida</taxon>
        <taxon>eudicotyledons</taxon>
        <taxon>Gunneridae</taxon>
        <taxon>Pentapetalae</taxon>
        <taxon>asterids</taxon>
        <taxon>lamiids</taxon>
        <taxon>Lamiales</taxon>
        <taxon>Orobanchaceae</taxon>
        <taxon>Pedicularideae</taxon>
        <taxon>Castillejinae</taxon>
        <taxon>Castilleja</taxon>
    </lineage>
</organism>
<reference evidence="3" key="1">
    <citation type="journal article" date="2024" name="IScience">
        <title>Strigolactones Initiate the Formation of Haustorium-like Structures in Castilleja.</title>
        <authorList>
            <person name="Buerger M."/>
            <person name="Peterson D."/>
            <person name="Chory J."/>
        </authorList>
    </citation>
    <scope>NUCLEOTIDE SEQUENCE [LARGE SCALE GENOMIC DNA]</scope>
</reference>
<sequence length="56" mass="6647">MNRVGRRIVCHQTGQWNVMNKIRMINGGIIFCVITVLNFFVRKRAEMAKNQIDRLR</sequence>
<evidence type="ECO:0000313" key="3">
    <source>
        <dbReference type="Proteomes" id="UP001632038"/>
    </source>
</evidence>
<protein>
    <submittedName>
        <fullName evidence="2">Uncharacterized protein</fullName>
    </submittedName>
</protein>
<accession>A0ABD3EIT9</accession>
<feature type="transmembrane region" description="Helical" evidence="1">
    <location>
        <begin position="24"/>
        <end position="41"/>
    </location>
</feature>